<evidence type="ECO:0000313" key="2">
    <source>
        <dbReference type="EMBL" id="TQF16424.1"/>
    </source>
</evidence>
<organism evidence="2 3">
    <name type="scientific">Myxococcus llanfairpwllgwyngyllgogerychwyrndrobwllllantysiliogogogochensis</name>
    <dbReference type="NCBI Taxonomy" id="2590453"/>
    <lineage>
        <taxon>Bacteria</taxon>
        <taxon>Pseudomonadati</taxon>
        <taxon>Myxococcota</taxon>
        <taxon>Myxococcia</taxon>
        <taxon>Myxococcales</taxon>
        <taxon>Cystobacterineae</taxon>
        <taxon>Myxococcaceae</taxon>
        <taxon>Myxococcus</taxon>
    </lineage>
</organism>
<reference evidence="2 3" key="1">
    <citation type="submission" date="2019-06" db="EMBL/GenBank/DDBJ databases">
        <authorList>
            <person name="Livingstone P."/>
            <person name="Whitworth D."/>
        </authorList>
    </citation>
    <scope>NUCLEOTIDE SEQUENCE [LARGE SCALE GENOMIC DNA]</scope>
    <source>
        <strain evidence="2 3">AM401</strain>
    </source>
</reference>
<dbReference type="Proteomes" id="UP000315369">
    <property type="component" value="Unassembled WGS sequence"/>
</dbReference>
<comment type="caution">
    <text evidence="2">The sequence shown here is derived from an EMBL/GenBank/DDBJ whole genome shotgun (WGS) entry which is preliminary data.</text>
</comment>
<feature type="non-terminal residue" evidence="2">
    <location>
        <position position="1"/>
    </location>
</feature>
<dbReference type="EMBL" id="VIFM01000024">
    <property type="protein sequence ID" value="TQF16424.1"/>
    <property type="molecule type" value="Genomic_DNA"/>
</dbReference>
<name>A0A540X6T9_9BACT</name>
<sequence>QKGAAGTVEKAGKGTQLKDLNARFSVRNGWVSFTKPMSFQTDLGNGTLDGRVGLDQRLALKGTIEASKDFVSGLTGGAVPVKEPVSIPLTITGTLKSPKVNAGSPMDIAKGLLPALPVPKSIQDPVNQARKSLGDLLKRPGKK</sequence>
<proteinExistence type="predicted"/>
<accession>A0A540X6T9</accession>
<feature type="region of interest" description="Disordered" evidence="1">
    <location>
        <begin position="120"/>
        <end position="143"/>
    </location>
</feature>
<evidence type="ECO:0000256" key="1">
    <source>
        <dbReference type="SAM" id="MobiDB-lite"/>
    </source>
</evidence>
<dbReference type="AlphaFoldDB" id="A0A540X6T9"/>
<gene>
    <name evidence="2" type="ORF">FJV41_08695</name>
</gene>
<keyword evidence="3" id="KW-1185">Reference proteome</keyword>
<feature type="compositionally biased region" description="Basic and acidic residues" evidence="1">
    <location>
        <begin position="132"/>
        <end position="143"/>
    </location>
</feature>
<evidence type="ECO:0000313" key="3">
    <source>
        <dbReference type="Proteomes" id="UP000315369"/>
    </source>
</evidence>
<protein>
    <submittedName>
        <fullName evidence="2">AsmA family protein</fullName>
    </submittedName>
</protein>